<sequence>MFRTSYDSRGKPQVSYDAEFAGNSAALQRARGDLRAAQSQLEQVRNEWKKGDDWRRAALAELAYVAQDEHADAVAFKAGLEFLMSDRDASAEKVLEVIEATKKSAARDRALLDKSVTIQNSLRRRFL</sequence>
<evidence type="ECO:0000313" key="1">
    <source>
        <dbReference type="EMBL" id="MDX5931748.1"/>
    </source>
</evidence>
<proteinExistence type="predicted"/>
<comment type="caution">
    <text evidence="1">The sequence shown here is derived from an EMBL/GenBank/DDBJ whole genome shotgun (WGS) entry which is preliminary data.</text>
</comment>
<organism evidence="1 2">
    <name type="scientific">Acidiphilium acidophilum</name>
    <name type="common">Thiobacillus acidophilus</name>
    <dbReference type="NCBI Taxonomy" id="76588"/>
    <lineage>
        <taxon>Bacteria</taxon>
        <taxon>Pseudomonadati</taxon>
        <taxon>Pseudomonadota</taxon>
        <taxon>Alphaproteobacteria</taxon>
        <taxon>Acetobacterales</taxon>
        <taxon>Acidocellaceae</taxon>
        <taxon>Acidiphilium</taxon>
    </lineage>
</organism>
<gene>
    <name evidence="1" type="ORF">SIL87_13340</name>
</gene>
<protein>
    <submittedName>
        <fullName evidence="1">Uncharacterized protein</fullName>
    </submittedName>
</protein>
<name>A0AAW9DST2_ACIAO</name>
<dbReference type="EMBL" id="JAWXYB010000018">
    <property type="protein sequence ID" value="MDX5931748.1"/>
    <property type="molecule type" value="Genomic_DNA"/>
</dbReference>
<dbReference type="RefSeq" id="WP_319614641.1">
    <property type="nucleotide sequence ID" value="NZ_JAWXYB010000018.1"/>
</dbReference>
<evidence type="ECO:0000313" key="2">
    <source>
        <dbReference type="Proteomes" id="UP001279553"/>
    </source>
</evidence>
<keyword evidence="2" id="KW-1185">Reference proteome</keyword>
<dbReference type="AlphaFoldDB" id="A0AAW9DST2"/>
<reference evidence="1 2" key="1">
    <citation type="submission" date="2023-11" db="EMBL/GenBank/DDBJ databases">
        <title>MicrobeMod: A computational toolkit for identifying prokaryotic methylation and restriction-modification with nanopore sequencing.</title>
        <authorList>
            <person name="Crits-Christoph A."/>
            <person name="Kang S.C."/>
            <person name="Lee H."/>
            <person name="Ostrov N."/>
        </authorList>
    </citation>
    <scope>NUCLEOTIDE SEQUENCE [LARGE SCALE GENOMIC DNA]</scope>
    <source>
        <strain evidence="1 2">DSMZ 700</strain>
    </source>
</reference>
<dbReference type="Proteomes" id="UP001279553">
    <property type="component" value="Unassembled WGS sequence"/>
</dbReference>
<accession>A0AAW9DST2</accession>